<evidence type="ECO:0000313" key="1">
    <source>
        <dbReference type="EMBL" id="CAC5379872.1"/>
    </source>
</evidence>
<proteinExistence type="predicted"/>
<accession>A0A6J8B7E5</accession>
<organism evidence="1 2">
    <name type="scientific">Mytilus coruscus</name>
    <name type="common">Sea mussel</name>
    <dbReference type="NCBI Taxonomy" id="42192"/>
    <lineage>
        <taxon>Eukaryota</taxon>
        <taxon>Metazoa</taxon>
        <taxon>Spiralia</taxon>
        <taxon>Lophotrochozoa</taxon>
        <taxon>Mollusca</taxon>
        <taxon>Bivalvia</taxon>
        <taxon>Autobranchia</taxon>
        <taxon>Pteriomorphia</taxon>
        <taxon>Mytilida</taxon>
        <taxon>Mytiloidea</taxon>
        <taxon>Mytilidae</taxon>
        <taxon>Mytilinae</taxon>
        <taxon>Mytilus</taxon>
    </lineage>
</organism>
<reference evidence="1 2" key="1">
    <citation type="submission" date="2020-06" db="EMBL/GenBank/DDBJ databases">
        <authorList>
            <person name="Li R."/>
            <person name="Bekaert M."/>
        </authorList>
    </citation>
    <scope>NUCLEOTIDE SEQUENCE [LARGE SCALE GENOMIC DNA]</scope>
    <source>
        <strain evidence="2">wild</strain>
    </source>
</reference>
<sequence>MAANKSSNGTTVTSVHSFLNLYNGHSIANIYLRCKEVLEKLTSISYSQPYMKLLLNCIVIKQYILIKNAKETSGRIESSDTQNEYLRNMKSSVTDRTHTSLRIATCFLDDGVKEECLKIIRTVTAHPDNHLFMQNYSQHVKQTLNRTNERFQNLSPICKIDEIEIYSRIINQDLIFQDPYKTIEEFEHFKKEGYEISGCGVFTLVWERCWFDVTFMAAETLLILPKPAALEFCIDHSQRKISFHPFLYGLLLEFLWHERNGSSNIERKSVLEKMKICVSKLPGEQQSRGLNFITYCSSLQKEYGSASRYLIHSFNLNPVKHNVAYLYIQYIINILRKFSSNRDYDMFSK</sequence>
<dbReference type="EMBL" id="CACVKT020002750">
    <property type="protein sequence ID" value="CAC5379872.1"/>
    <property type="molecule type" value="Genomic_DNA"/>
</dbReference>
<gene>
    <name evidence="1" type="ORF">MCOR_15880</name>
</gene>
<keyword evidence="2" id="KW-1185">Reference proteome</keyword>
<protein>
    <submittedName>
        <fullName evidence="1">Uncharacterized protein</fullName>
    </submittedName>
</protein>
<dbReference type="AlphaFoldDB" id="A0A6J8B7E5"/>
<evidence type="ECO:0000313" key="2">
    <source>
        <dbReference type="Proteomes" id="UP000507470"/>
    </source>
</evidence>
<name>A0A6J8B7E5_MYTCO</name>
<dbReference type="OrthoDB" id="10352048at2759"/>
<dbReference type="Proteomes" id="UP000507470">
    <property type="component" value="Unassembled WGS sequence"/>
</dbReference>